<evidence type="ECO:0000256" key="1">
    <source>
        <dbReference type="SAM" id="MobiDB-lite"/>
    </source>
</evidence>
<dbReference type="AlphaFoldDB" id="A0A917RMC2"/>
<evidence type="ECO:0000313" key="3">
    <source>
        <dbReference type="Proteomes" id="UP000638263"/>
    </source>
</evidence>
<feature type="region of interest" description="Disordered" evidence="1">
    <location>
        <begin position="33"/>
        <end position="78"/>
    </location>
</feature>
<gene>
    <name evidence="2" type="ORF">GCM10011588_31270</name>
</gene>
<organism evidence="2 3">
    <name type="scientific">Nocardia jinanensis</name>
    <dbReference type="NCBI Taxonomy" id="382504"/>
    <lineage>
        <taxon>Bacteria</taxon>
        <taxon>Bacillati</taxon>
        <taxon>Actinomycetota</taxon>
        <taxon>Actinomycetes</taxon>
        <taxon>Mycobacteriales</taxon>
        <taxon>Nocardiaceae</taxon>
        <taxon>Nocardia</taxon>
    </lineage>
</organism>
<dbReference type="Proteomes" id="UP000638263">
    <property type="component" value="Unassembled WGS sequence"/>
</dbReference>
<comment type="caution">
    <text evidence="2">The sequence shown here is derived from an EMBL/GenBank/DDBJ whole genome shotgun (WGS) entry which is preliminary data.</text>
</comment>
<name>A0A917RMC2_9NOCA</name>
<feature type="compositionally biased region" description="Basic and acidic residues" evidence="1">
    <location>
        <begin position="66"/>
        <end position="78"/>
    </location>
</feature>
<dbReference type="EMBL" id="BMMH01000005">
    <property type="protein sequence ID" value="GGL14481.1"/>
    <property type="molecule type" value="Genomic_DNA"/>
</dbReference>
<protein>
    <submittedName>
        <fullName evidence="2">Uncharacterized protein</fullName>
    </submittedName>
</protein>
<evidence type="ECO:0000313" key="2">
    <source>
        <dbReference type="EMBL" id="GGL14481.1"/>
    </source>
</evidence>
<reference evidence="2" key="2">
    <citation type="submission" date="2020-09" db="EMBL/GenBank/DDBJ databases">
        <authorList>
            <person name="Sun Q."/>
            <person name="Zhou Y."/>
        </authorList>
    </citation>
    <scope>NUCLEOTIDE SEQUENCE</scope>
    <source>
        <strain evidence="2">CGMCC 4.3508</strain>
    </source>
</reference>
<sequence length="78" mass="8693">MSTRFTRAQDGLGVVWLRPNHVGRKDELVTLAADSAGPVGAGRTENQRENHRSTHWHTGGDSQEQNVKEPVCRTREAE</sequence>
<reference evidence="2" key="1">
    <citation type="journal article" date="2014" name="Int. J. Syst. Evol. Microbiol.">
        <title>Complete genome sequence of Corynebacterium casei LMG S-19264T (=DSM 44701T), isolated from a smear-ripened cheese.</title>
        <authorList>
            <consortium name="US DOE Joint Genome Institute (JGI-PGF)"/>
            <person name="Walter F."/>
            <person name="Albersmeier A."/>
            <person name="Kalinowski J."/>
            <person name="Ruckert C."/>
        </authorList>
    </citation>
    <scope>NUCLEOTIDE SEQUENCE</scope>
    <source>
        <strain evidence="2">CGMCC 4.3508</strain>
    </source>
</reference>
<keyword evidence="3" id="KW-1185">Reference proteome</keyword>
<proteinExistence type="predicted"/>
<accession>A0A917RMC2</accession>